<sequence>MRTCSLLLCLVVLPTTGGCTQPAGMYQQAQVRVVDSQLCFAVADTDEARRTPPMLTAISVDRFTGSDWEYVWRWITPLEPVVTLTPDECIPFGTALVAGGSNELVATLQPGERYGVSINSQIVNPASGGDPTVGRIYSRHFCLQSSAGAGLTVVEVPRVRGELKWEVCGPHVMGDSGAANET</sequence>
<organism evidence="2 3">
    <name type="scientific">Lysobacter arseniciresistens ZS79</name>
    <dbReference type="NCBI Taxonomy" id="913325"/>
    <lineage>
        <taxon>Bacteria</taxon>
        <taxon>Pseudomonadati</taxon>
        <taxon>Pseudomonadota</taxon>
        <taxon>Gammaproteobacteria</taxon>
        <taxon>Lysobacterales</taxon>
        <taxon>Lysobacteraceae</taxon>
        <taxon>Novilysobacter</taxon>
    </lineage>
</organism>
<reference evidence="2 3" key="1">
    <citation type="journal article" date="2015" name="Stand. Genomic Sci.">
        <title>Genomic information of the arsenic-resistant bacterium Lysobacter arseniciresistens type strain ZS79(T) and comparison of Lysobacter draft genomes.</title>
        <authorList>
            <person name="Liu L."/>
            <person name="Zhang S."/>
            <person name="Luo M."/>
            <person name="Wang G."/>
        </authorList>
    </citation>
    <scope>NUCLEOTIDE SEQUENCE [LARGE SCALE GENOMIC DNA]</scope>
    <source>
        <strain evidence="2 3">ZS79</strain>
    </source>
</reference>
<keyword evidence="1" id="KW-0732">Signal</keyword>
<comment type="caution">
    <text evidence="2">The sequence shown here is derived from an EMBL/GenBank/DDBJ whole genome shotgun (WGS) entry which is preliminary data.</text>
</comment>
<dbReference type="RefSeq" id="WP_036208729.1">
    <property type="nucleotide sequence ID" value="NZ_AVPT01000006.1"/>
</dbReference>
<keyword evidence="3" id="KW-1185">Reference proteome</keyword>
<feature type="chain" id="PRO_5001969559" description="DUF4377 domain-containing protein" evidence="1">
    <location>
        <begin position="18"/>
        <end position="182"/>
    </location>
</feature>
<dbReference type="EMBL" id="AVPT01000006">
    <property type="protein sequence ID" value="KGM56975.1"/>
    <property type="molecule type" value="Genomic_DNA"/>
</dbReference>
<dbReference type="PROSITE" id="PS51257">
    <property type="entry name" value="PROKAR_LIPOPROTEIN"/>
    <property type="match status" value="1"/>
</dbReference>
<protein>
    <recommendedName>
        <fullName evidence="4">DUF4377 domain-containing protein</fullName>
    </recommendedName>
</protein>
<dbReference type="Proteomes" id="UP000029989">
    <property type="component" value="Unassembled WGS sequence"/>
</dbReference>
<evidence type="ECO:0000256" key="1">
    <source>
        <dbReference type="SAM" id="SignalP"/>
    </source>
</evidence>
<gene>
    <name evidence="2" type="ORF">N799_12265</name>
</gene>
<dbReference type="AlphaFoldDB" id="A0A0A0F365"/>
<feature type="signal peptide" evidence="1">
    <location>
        <begin position="1"/>
        <end position="17"/>
    </location>
</feature>
<evidence type="ECO:0000313" key="3">
    <source>
        <dbReference type="Proteomes" id="UP000029989"/>
    </source>
</evidence>
<dbReference type="STRING" id="913325.N799_12265"/>
<evidence type="ECO:0008006" key="4">
    <source>
        <dbReference type="Google" id="ProtNLM"/>
    </source>
</evidence>
<accession>A0A0A0F365</accession>
<name>A0A0A0F365_9GAMM</name>
<proteinExistence type="predicted"/>
<evidence type="ECO:0000313" key="2">
    <source>
        <dbReference type="EMBL" id="KGM56975.1"/>
    </source>
</evidence>